<gene>
    <name evidence="2" type="ORF">AG1IA_10218</name>
</gene>
<dbReference type="Proteomes" id="UP000011668">
    <property type="component" value="Unassembled WGS sequence"/>
</dbReference>
<feature type="compositionally biased region" description="Low complexity" evidence="1">
    <location>
        <begin position="80"/>
        <end position="93"/>
    </location>
</feature>
<organism evidence="2 3">
    <name type="scientific">Thanatephorus cucumeris (strain AG1-IA)</name>
    <name type="common">Rice sheath blight fungus</name>
    <name type="synonym">Rhizoctonia solani</name>
    <dbReference type="NCBI Taxonomy" id="983506"/>
    <lineage>
        <taxon>Eukaryota</taxon>
        <taxon>Fungi</taxon>
        <taxon>Dikarya</taxon>
        <taxon>Basidiomycota</taxon>
        <taxon>Agaricomycotina</taxon>
        <taxon>Agaricomycetes</taxon>
        <taxon>Cantharellales</taxon>
        <taxon>Ceratobasidiaceae</taxon>
        <taxon>Rhizoctonia</taxon>
        <taxon>Rhizoctonia solani AG-1</taxon>
    </lineage>
</organism>
<evidence type="ECO:0000313" key="2">
    <source>
        <dbReference type="EMBL" id="ELU35752.1"/>
    </source>
</evidence>
<feature type="region of interest" description="Disordered" evidence="1">
    <location>
        <begin position="80"/>
        <end position="108"/>
    </location>
</feature>
<evidence type="ECO:0000256" key="1">
    <source>
        <dbReference type="SAM" id="MobiDB-lite"/>
    </source>
</evidence>
<protein>
    <submittedName>
        <fullName evidence="2">Uncharacterized protein</fullName>
    </submittedName>
</protein>
<name>L8WGB1_THACA</name>
<sequence>MWMWSAMTDIQRSRGRALGRRILRARLGSWVSAGSDPQPPCFGTHLTRQEVTVEINQDTQTHETMHPSFRNFGQECLSFEASPSQSDSSSSFSAKTGRIDSLNVTLRR</sequence>
<accession>L8WGB1</accession>
<keyword evidence="3" id="KW-1185">Reference proteome</keyword>
<reference evidence="2 3" key="1">
    <citation type="journal article" date="2013" name="Nat. Commun.">
        <title>The evolution and pathogenic mechanisms of the rice sheath blight pathogen.</title>
        <authorList>
            <person name="Zheng A."/>
            <person name="Lin R."/>
            <person name="Xu L."/>
            <person name="Qin P."/>
            <person name="Tang C."/>
            <person name="Ai P."/>
            <person name="Zhang D."/>
            <person name="Liu Y."/>
            <person name="Sun Z."/>
            <person name="Feng H."/>
            <person name="Wang Y."/>
            <person name="Chen Y."/>
            <person name="Liang X."/>
            <person name="Fu R."/>
            <person name="Li Q."/>
            <person name="Zhang J."/>
            <person name="Yu X."/>
            <person name="Xie Z."/>
            <person name="Ding L."/>
            <person name="Guan P."/>
            <person name="Tang J."/>
            <person name="Liang Y."/>
            <person name="Wang S."/>
            <person name="Deng Q."/>
            <person name="Li S."/>
            <person name="Zhu J."/>
            <person name="Wang L."/>
            <person name="Liu H."/>
            <person name="Li P."/>
        </authorList>
    </citation>
    <scope>NUCLEOTIDE SEQUENCE [LARGE SCALE GENOMIC DNA]</scope>
    <source>
        <strain evidence="3">AG-1 IA</strain>
    </source>
</reference>
<dbReference type="AlphaFoldDB" id="L8WGB1"/>
<proteinExistence type="predicted"/>
<dbReference type="HOGENOM" id="CLU_2198786_0_0_1"/>
<evidence type="ECO:0000313" key="3">
    <source>
        <dbReference type="Proteomes" id="UP000011668"/>
    </source>
</evidence>
<dbReference type="EMBL" id="AFRT01005428">
    <property type="protein sequence ID" value="ELU35752.1"/>
    <property type="molecule type" value="Genomic_DNA"/>
</dbReference>
<comment type="caution">
    <text evidence="2">The sequence shown here is derived from an EMBL/GenBank/DDBJ whole genome shotgun (WGS) entry which is preliminary data.</text>
</comment>